<dbReference type="InterPro" id="IPR020103">
    <property type="entry name" value="PsdUridine_synth_cat_dom_sf"/>
</dbReference>
<reference evidence="9" key="1">
    <citation type="submission" date="2024-04" db="EMBL/GenBank/DDBJ databases">
        <authorList>
            <person name="Manzano-Marin A."/>
            <person name="Manzano-Marin A."/>
            <person name="Alejandro Manzano Marin A."/>
        </authorList>
    </citation>
    <scope>NUCLEOTIDE SEQUENCE [LARGE SCALE GENOMIC DNA]</scope>
    <source>
        <strain evidence="9">TABTEA</strain>
    </source>
</reference>
<dbReference type="SUPFAM" id="SSF55120">
    <property type="entry name" value="Pseudouridine synthase"/>
    <property type="match status" value="1"/>
</dbReference>
<dbReference type="NCBIfam" id="TIGR00431">
    <property type="entry name" value="TruB"/>
    <property type="match status" value="1"/>
</dbReference>
<feature type="domain" description="tRNA pseudouridine synthase II TruB subfamily 1 C-terminal" evidence="7">
    <location>
        <begin position="250"/>
        <end position="308"/>
    </location>
</feature>
<evidence type="ECO:0000259" key="8">
    <source>
        <dbReference type="Pfam" id="PF16198"/>
    </source>
</evidence>
<dbReference type="InterPro" id="IPR002501">
    <property type="entry name" value="PsdUridine_synth_N"/>
</dbReference>
<evidence type="ECO:0000256" key="3">
    <source>
        <dbReference type="ARBA" id="ARBA00022694"/>
    </source>
</evidence>
<protein>
    <recommendedName>
        <fullName evidence="5">tRNA pseudouridine synthase B</fullName>
        <ecNumber evidence="5">5.4.99.25</ecNumber>
    </recommendedName>
    <alternativeName>
        <fullName evidence="5">tRNA pseudouridine(55) synthase</fullName>
        <shortName evidence="5">Psi55 synthase</shortName>
    </alternativeName>
    <alternativeName>
        <fullName evidence="5">tRNA pseudouridylate synthase</fullName>
    </alternativeName>
    <alternativeName>
        <fullName evidence="5">tRNA-uridine isomerase</fullName>
    </alternativeName>
</protein>
<keyword evidence="10" id="KW-1185">Reference proteome</keyword>
<dbReference type="Pfam" id="PF16198">
    <property type="entry name" value="TruB_C_2"/>
    <property type="match status" value="1"/>
</dbReference>
<dbReference type="Proteomes" id="UP001497533">
    <property type="component" value="Chromosome"/>
</dbReference>
<evidence type="ECO:0000259" key="6">
    <source>
        <dbReference type="Pfam" id="PF01509"/>
    </source>
</evidence>
<dbReference type="PANTHER" id="PTHR13767">
    <property type="entry name" value="TRNA-PSEUDOURIDINE SYNTHASE"/>
    <property type="match status" value="1"/>
</dbReference>
<dbReference type="Pfam" id="PF09157">
    <property type="entry name" value="TruB-C_2"/>
    <property type="match status" value="1"/>
</dbReference>
<comment type="catalytic activity">
    <reaction evidence="1 5">
        <text>uridine(55) in tRNA = pseudouridine(55) in tRNA</text>
        <dbReference type="Rhea" id="RHEA:42532"/>
        <dbReference type="Rhea" id="RHEA-COMP:10101"/>
        <dbReference type="Rhea" id="RHEA-COMP:10102"/>
        <dbReference type="ChEBI" id="CHEBI:65314"/>
        <dbReference type="ChEBI" id="CHEBI:65315"/>
        <dbReference type="EC" id="5.4.99.25"/>
    </reaction>
</comment>
<dbReference type="EC" id="5.4.99.25" evidence="5"/>
<evidence type="ECO:0000313" key="10">
    <source>
        <dbReference type="Proteomes" id="UP001497533"/>
    </source>
</evidence>
<feature type="domain" description="Pseudouridine synthase II N-terminal" evidence="6">
    <location>
        <begin position="31"/>
        <end position="178"/>
    </location>
</feature>
<gene>
    <name evidence="5 9" type="primary">truB</name>
    <name evidence="9" type="ORF">PRHACTZTBTEA_458</name>
</gene>
<feature type="active site" description="Nucleophile" evidence="5">
    <location>
        <position position="46"/>
    </location>
</feature>
<dbReference type="GO" id="GO:0160148">
    <property type="term" value="F:tRNA pseudouridine(55) synthase activity"/>
    <property type="evidence" value="ECO:0007669"/>
    <property type="project" value="UniProtKB-EC"/>
</dbReference>
<dbReference type="CDD" id="cd02573">
    <property type="entry name" value="PseudoU_synth_EcTruB"/>
    <property type="match status" value="1"/>
</dbReference>
<organism evidence="9 10">
    <name type="scientific">Candidatus Providencia siddallii</name>
    <dbReference type="NCBI Taxonomy" id="1715285"/>
    <lineage>
        <taxon>Bacteria</taxon>
        <taxon>Pseudomonadati</taxon>
        <taxon>Pseudomonadota</taxon>
        <taxon>Gammaproteobacteria</taxon>
        <taxon>Enterobacterales</taxon>
        <taxon>Morganellaceae</taxon>
        <taxon>Providencia</taxon>
    </lineage>
</organism>
<keyword evidence="3 5" id="KW-0819">tRNA processing</keyword>
<dbReference type="InterPro" id="IPR014780">
    <property type="entry name" value="tRNA_psdUridine_synth_TruB"/>
</dbReference>
<dbReference type="RefSeq" id="WP_341764842.1">
    <property type="nucleotide sequence ID" value="NZ_OZ034688.1"/>
</dbReference>
<comment type="function">
    <text evidence="5">Responsible for synthesis of pseudouridine from uracil-55 in the psi GC loop of transfer RNAs.</text>
</comment>
<feature type="binding site" evidence="5">
    <location>
        <position position="177"/>
    </location>
    <ligand>
        <name>substrate</name>
    </ligand>
</feature>
<dbReference type="SUPFAM" id="SSF88697">
    <property type="entry name" value="PUA domain-like"/>
    <property type="match status" value="1"/>
</dbReference>
<dbReference type="InterPro" id="IPR015947">
    <property type="entry name" value="PUA-like_sf"/>
</dbReference>
<sequence>MKNSKKRNINGTILLDKPICISSNKALQKIKQLFNAKKAGHTGTLDPIATGMLPICFGEATKFSQFLLNSNKEYIVIAKLGQRTDTSDSYGKIINERKVNFIKEDLYSALNSFKGKTFQIPPMYSALKYKGKPMYKYAKKGIIINRSPRLITINKIKYIRLENNELELEIHCLKGTYIRTIIDDLGELLGCGAHVIYLRRTKIYNYQNNQMIKIEKLISLKTQINEGNGSYESLLDTLLLPIDSGITHLPVIKLNKNNEKRFIYGQCIYTRFKNSYAEQIIRVLNKDQNFLGIALINKNGDIFPKRLVNYYKQ</sequence>
<dbReference type="Gene3D" id="3.30.2350.10">
    <property type="entry name" value="Pseudouridine synthase"/>
    <property type="match status" value="1"/>
</dbReference>
<dbReference type="InterPro" id="IPR015240">
    <property type="entry name" value="tRNA_sdUridine_synth_fam1_C"/>
</dbReference>
<feature type="binding site" evidence="5">
    <location>
        <position position="41"/>
    </location>
    <ligand>
        <name>substrate</name>
    </ligand>
</feature>
<dbReference type="InterPro" id="IPR036974">
    <property type="entry name" value="PUA_sf"/>
</dbReference>
<dbReference type="PANTHER" id="PTHR13767:SF2">
    <property type="entry name" value="PSEUDOURIDYLATE SYNTHASE TRUB1"/>
    <property type="match status" value="1"/>
</dbReference>
<evidence type="ECO:0000256" key="1">
    <source>
        <dbReference type="ARBA" id="ARBA00000385"/>
    </source>
</evidence>
<evidence type="ECO:0000313" key="9">
    <source>
        <dbReference type="EMBL" id="CAL1329376.1"/>
    </source>
</evidence>
<evidence type="ECO:0000259" key="7">
    <source>
        <dbReference type="Pfam" id="PF09157"/>
    </source>
</evidence>
<proteinExistence type="inferred from homology"/>
<evidence type="ECO:0000256" key="2">
    <source>
        <dbReference type="ARBA" id="ARBA00005642"/>
    </source>
</evidence>
<keyword evidence="4 5" id="KW-0413">Isomerase</keyword>
<feature type="binding site" evidence="5">
    <location>
        <position position="198"/>
    </location>
    <ligand>
        <name>substrate</name>
    </ligand>
</feature>
<accession>A0ABP1CFT7</accession>
<dbReference type="Pfam" id="PF01509">
    <property type="entry name" value="TruB_N"/>
    <property type="match status" value="1"/>
</dbReference>
<dbReference type="EMBL" id="OZ034688">
    <property type="protein sequence ID" value="CAL1329376.1"/>
    <property type="molecule type" value="Genomic_DNA"/>
</dbReference>
<feature type="binding site" evidence="5">
    <location>
        <position position="74"/>
    </location>
    <ligand>
        <name>substrate</name>
    </ligand>
</feature>
<comment type="similarity">
    <text evidence="2 5">Belongs to the pseudouridine synthase TruB family. Type 1 subfamily.</text>
</comment>
<evidence type="ECO:0000256" key="5">
    <source>
        <dbReference type="HAMAP-Rule" id="MF_01080"/>
    </source>
</evidence>
<evidence type="ECO:0000256" key="4">
    <source>
        <dbReference type="ARBA" id="ARBA00023235"/>
    </source>
</evidence>
<feature type="domain" description="tRNA pseudouridylate synthase B C-terminal" evidence="8">
    <location>
        <begin position="179"/>
        <end position="245"/>
    </location>
</feature>
<dbReference type="Gene3D" id="2.30.130.10">
    <property type="entry name" value="PUA domain"/>
    <property type="match status" value="1"/>
</dbReference>
<dbReference type="InterPro" id="IPR032819">
    <property type="entry name" value="TruB_C"/>
</dbReference>
<name>A0ABP1CFT7_9GAMM</name>
<dbReference type="HAMAP" id="MF_01080">
    <property type="entry name" value="TruB_bact"/>
    <property type="match status" value="1"/>
</dbReference>